<dbReference type="InterPro" id="IPR011032">
    <property type="entry name" value="GroES-like_sf"/>
</dbReference>
<dbReference type="Gene3D" id="3.90.180.10">
    <property type="entry name" value="Medium-chain alcohol dehydrogenases, catalytic domain"/>
    <property type="match status" value="1"/>
</dbReference>
<organism evidence="3 4">
    <name type="scientific">Helianthus annuus</name>
    <name type="common">Common sunflower</name>
    <dbReference type="NCBI Taxonomy" id="4232"/>
    <lineage>
        <taxon>Eukaryota</taxon>
        <taxon>Viridiplantae</taxon>
        <taxon>Streptophyta</taxon>
        <taxon>Embryophyta</taxon>
        <taxon>Tracheophyta</taxon>
        <taxon>Spermatophyta</taxon>
        <taxon>Magnoliopsida</taxon>
        <taxon>eudicotyledons</taxon>
        <taxon>Gunneridae</taxon>
        <taxon>Pentapetalae</taxon>
        <taxon>asterids</taxon>
        <taxon>campanulids</taxon>
        <taxon>Asterales</taxon>
        <taxon>Asteraceae</taxon>
        <taxon>Asteroideae</taxon>
        <taxon>Heliantheae alliance</taxon>
        <taxon>Heliantheae</taxon>
        <taxon>Helianthus</taxon>
    </lineage>
</organism>
<dbReference type="PANTHER" id="PTHR43880:SF49">
    <property type="entry name" value="ALCOHOL DEHYDROGENASE SUPERFAMILY, ZINC-TYPE, GROES-LIKE, NAD(P)-BINDING DOMAIN PROTEIN-RELATED"/>
    <property type="match status" value="1"/>
</dbReference>
<dbReference type="AlphaFoldDB" id="A0A9K3HP93"/>
<evidence type="ECO:0000256" key="2">
    <source>
        <dbReference type="ARBA" id="ARBA00022833"/>
    </source>
</evidence>
<dbReference type="EC" id="1.1.1.1" evidence="3"/>
<dbReference type="Proteomes" id="UP000215914">
    <property type="component" value="Unassembled WGS sequence"/>
</dbReference>
<keyword evidence="2" id="KW-0862">Zinc</keyword>
<protein>
    <submittedName>
        <fullName evidence="3">Alcohol dehydrogenase</fullName>
        <ecNumber evidence="3">1.1.1.1</ecNumber>
    </submittedName>
</protein>
<reference evidence="3" key="1">
    <citation type="journal article" date="2017" name="Nature">
        <title>The sunflower genome provides insights into oil metabolism, flowering and Asterid evolution.</title>
        <authorList>
            <person name="Badouin H."/>
            <person name="Gouzy J."/>
            <person name="Grassa C.J."/>
            <person name="Murat F."/>
            <person name="Staton S.E."/>
            <person name="Cottret L."/>
            <person name="Lelandais-Briere C."/>
            <person name="Owens G.L."/>
            <person name="Carrere S."/>
            <person name="Mayjonade B."/>
            <person name="Legrand L."/>
            <person name="Gill N."/>
            <person name="Kane N.C."/>
            <person name="Bowers J.E."/>
            <person name="Hubner S."/>
            <person name="Bellec A."/>
            <person name="Berard A."/>
            <person name="Berges H."/>
            <person name="Blanchet N."/>
            <person name="Boniface M.C."/>
            <person name="Brunel D."/>
            <person name="Catrice O."/>
            <person name="Chaidir N."/>
            <person name="Claudel C."/>
            <person name="Donnadieu C."/>
            <person name="Faraut T."/>
            <person name="Fievet G."/>
            <person name="Helmstetter N."/>
            <person name="King M."/>
            <person name="Knapp S.J."/>
            <person name="Lai Z."/>
            <person name="Le Paslier M.C."/>
            <person name="Lippi Y."/>
            <person name="Lorenzon L."/>
            <person name="Mandel J.R."/>
            <person name="Marage G."/>
            <person name="Marchand G."/>
            <person name="Marquand E."/>
            <person name="Bret-Mestries E."/>
            <person name="Morien E."/>
            <person name="Nambeesan S."/>
            <person name="Nguyen T."/>
            <person name="Pegot-Espagnet P."/>
            <person name="Pouilly N."/>
            <person name="Raftis F."/>
            <person name="Sallet E."/>
            <person name="Schiex T."/>
            <person name="Thomas J."/>
            <person name="Vandecasteele C."/>
            <person name="Vares D."/>
            <person name="Vear F."/>
            <person name="Vautrin S."/>
            <person name="Crespi M."/>
            <person name="Mangin B."/>
            <person name="Burke J.M."/>
            <person name="Salse J."/>
            <person name="Munos S."/>
            <person name="Vincourt P."/>
            <person name="Rieseberg L.H."/>
            <person name="Langlade N.B."/>
        </authorList>
    </citation>
    <scope>NUCLEOTIDE SEQUENCE</scope>
    <source>
        <tissue evidence="3">Leaves</tissue>
    </source>
</reference>
<proteinExistence type="predicted"/>
<keyword evidence="3" id="KW-0560">Oxidoreductase</keyword>
<dbReference type="PANTHER" id="PTHR43880">
    <property type="entry name" value="ALCOHOL DEHYDROGENASE"/>
    <property type="match status" value="1"/>
</dbReference>
<accession>A0A9K3HP93</accession>
<keyword evidence="4" id="KW-1185">Reference proteome</keyword>
<gene>
    <name evidence="3" type="ORF">HanXRQr2_Chr11g0492811</name>
</gene>
<dbReference type="Gramene" id="mRNA:HanXRQr2_Chr11g0492811">
    <property type="protein sequence ID" value="mRNA:HanXRQr2_Chr11g0492811"/>
    <property type="gene ID" value="HanXRQr2_Chr11g0492811"/>
</dbReference>
<dbReference type="GO" id="GO:0008270">
    <property type="term" value="F:zinc ion binding"/>
    <property type="evidence" value="ECO:0000318"/>
    <property type="project" value="GO_Central"/>
</dbReference>
<dbReference type="GO" id="GO:0005829">
    <property type="term" value="C:cytosol"/>
    <property type="evidence" value="ECO:0000318"/>
    <property type="project" value="GO_Central"/>
</dbReference>
<comment type="caution">
    <text evidence="3">The sequence shown here is derived from an EMBL/GenBank/DDBJ whole genome shotgun (WGS) entry which is preliminary data.</text>
</comment>
<keyword evidence="1" id="KW-0479">Metal-binding</keyword>
<evidence type="ECO:0000256" key="1">
    <source>
        <dbReference type="ARBA" id="ARBA00022723"/>
    </source>
</evidence>
<evidence type="ECO:0000313" key="4">
    <source>
        <dbReference type="Proteomes" id="UP000215914"/>
    </source>
</evidence>
<evidence type="ECO:0000313" key="3">
    <source>
        <dbReference type="EMBL" id="KAF5782199.1"/>
    </source>
</evidence>
<reference evidence="3" key="2">
    <citation type="submission" date="2020-06" db="EMBL/GenBank/DDBJ databases">
        <title>Helianthus annuus Genome sequencing and assembly Release 2.</title>
        <authorList>
            <person name="Gouzy J."/>
            <person name="Langlade N."/>
            <person name="Munos S."/>
        </authorList>
    </citation>
    <scope>NUCLEOTIDE SEQUENCE</scope>
    <source>
        <tissue evidence="3">Leaves</tissue>
    </source>
</reference>
<dbReference type="EMBL" id="MNCJ02000326">
    <property type="protein sequence ID" value="KAF5782199.1"/>
    <property type="molecule type" value="Genomic_DNA"/>
</dbReference>
<dbReference type="SUPFAM" id="SSF50129">
    <property type="entry name" value="GroES-like"/>
    <property type="match status" value="1"/>
</dbReference>
<sequence>MSRIYMMMETSKRARGKFKKVIVESVGEGVHEVVEGDTMIPIFLADCGECTDCLSEKSNLCTKFPLSPSPWMKREDTSRFTDINGETLYHFLSVSNFSEYTVVDIAHLTKTDPAISPNRACLLSCGVSTRVGAAWKTAKVEAGTTIIMEMTGGGADYCFACVGMNSLVHEAYASCRKVGFIFNFIRLISNGLNEFLLDALVG</sequence>
<dbReference type="GO" id="GO:0004022">
    <property type="term" value="F:alcohol dehydrogenase (NAD+) activity"/>
    <property type="evidence" value="ECO:0000318"/>
    <property type="project" value="GO_Central"/>
</dbReference>
<dbReference type="GO" id="GO:0051903">
    <property type="term" value="F:S-(hydroxymethyl)glutathione dehydrogenase [NAD(P)+] activity"/>
    <property type="evidence" value="ECO:0000318"/>
    <property type="project" value="GO_Central"/>
</dbReference>
<dbReference type="Gene3D" id="3.40.50.720">
    <property type="entry name" value="NAD(P)-binding Rossmann-like Domain"/>
    <property type="match status" value="2"/>
</dbReference>
<dbReference type="GO" id="GO:0046294">
    <property type="term" value="P:formaldehyde catabolic process"/>
    <property type="evidence" value="ECO:0000318"/>
    <property type="project" value="GO_Central"/>
</dbReference>
<name>A0A9K3HP93_HELAN</name>